<organism evidence="2 3">
    <name type="scientific">Actinoplanes aureus</name>
    <dbReference type="NCBI Taxonomy" id="2792083"/>
    <lineage>
        <taxon>Bacteria</taxon>
        <taxon>Bacillati</taxon>
        <taxon>Actinomycetota</taxon>
        <taxon>Actinomycetes</taxon>
        <taxon>Micromonosporales</taxon>
        <taxon>Micromonosporaceae</taxon>
        <taxon>Actinoplanes</taxon>
    </lineage>
</organism>
<dbReference type="EMBL" id="JADQTO010000006">
    <property type="protein sequence ID" value="MBG0562598.1"/>
    <property type="molecule type" value="Genomic_DNA"/>
</dbReference>
<dbReference type="AlphaFoldDB" id="A0A931C8S6"/>
<dbReference type="SUPFAM" id="SSF53597">
    <property type="entry name" value="Dihydrofolate reductase-like"/>
    <property type="match status" value="1"/>
</dbReference>
<evidence type="ECO:0000313" key="2">
    <source>
        <dbReference type="EMBL" id="MBG0562598.1"/>
    </source>
</evidence>
<dbReference type="GO" id="GO:0008703">
    <property type="term" value="F:5-amino-6-(5-phosphoribosylamino)uracil reductase activity"/>
    <property type="evidence" value="ECO:0007669"/>
    <property type="project" value="InterPro"/>
</dbReference>
<feature type="domain" description="Bacterial bifunctional deaminase-reductase C-terminal" evidence="1">
    <location>
        <begin position="71"/>
        <end position="237"/>
    </location>
</feature>
<dbReference type="Gene3D" id="3.40.430.10">
    <property type="entry name" value="Dihydrofolate Reductase, subunit A"/>
    <property type="match status" value="1"/>
</dbReference>
<dbReference type="Proteomes" id="UP000598146">
    <property type="component" value="Unassembled WGS sequence"/>
</dbReference>
<evidence type="ECO:0000259" key="1">
    <source>
        <dbReference type="Pfam" id="PF01872"/>
    </source>
</evidence>
<comment type="caution">
    <text evidence="2">The sequence shown here is derived from an EMBL/GenBank/DDBJ whole genome shotgun (WGS) entry which is preliminary data.</text>
</comment>
<dbReference type="InterPro" id="IPR002734">
    <property type="entry name" value="RibDG_C"/>
</dbReference>
<evidence type="ECO:0000313" key="3">
    <source>
        <dbReference type="Proteomes" id="UP000598146"/>
    </source>
</evidence>
<sequence>MCIVPPAVVIASAKPYPGRPLLCRKCTCDILSYDGRPVKTTAFIHPQCLACPARQDDSAGETARRRCAVGKVVAALSMSLDGFVADEYDSVAPLFGWYQNGDVEVPSADPRWTFHMTEASARFLRRALTECGALICGRRLFDRTDGWGGRHPLGCPVFVVSHSIPAGWPRGGSATTFYPDPMAALDAARAEAGDRIVGVSTPTLTRLYLDAGLLDELTVSLVPVLLGEGVGFFDTLTVAPIHLSDPQIIAGSGVTHLTYQVMR</sequence>
<proteinExistence type="predicted"/>
<protein>
    <submittedName>
        <fullName evidence="2">Dihydrofolate reductase family protein</fullName>
    </submittedName>
</protein>
<reference evidence="2" key="1">
    <citation type="submission" date="2020-11" db="EMBL/GenBank/DDBJ databases">
        <title>Isolation and identification of active actinomycetes.</title>
        <authorList>
            <person name="Sun X."/>
        </authorList>
    </citation>
    <scope>NUCLEOTIDE SEQUENCE</scope>
    <source>
        <strain evidence="2">NEAU-A11</strain>
    </source>
</reference>
<gene>
    <name evidence="2" type="ORF">I4J89_14165</name>
</gene>
<keyword evidence="3" id="KW-1185">Reference proteome</keyword>
<dbReference type="Pfam" id="PF01872">
    <property type="entry name" value="RibD_C"/>
    <property type="match status" value="1"/>
</dbReference>
<dbReference type="GO" id="GO:0009231">
    <property type="term" value="P:riboflavin biosynthetic process"/>
    <property type="evidence" value="ECO:0007669"/>
    <property type="project" value="InterPro"/>
</dbReference>
<name>A0A931C8S6_9ACTN</name>
<dbReference type="InterPro" id="IPR024072">
    <property type="entry name" value="DHFR-like_dom_sf"/>
</dbReference>
<accession>A0A931C8S6</accession>